<dbReference type="SMART" id="SM00849">
    <property type="entry name" value="Lactamase_B"/>
    <property type="match status" value="1"/>
</dbReference>
<dbReference type="GO" id="GO:0016787">
    <property type="term" value="F:hydrolase activity"/>
    <property type="evidence" value="ECO:0007669"/>
    <property type="project" value="UniProtKB-KW"/>
</dbReference>
<dbReference type="STRING" id="743788.S8EM93"/>
<sequence length="295" mass="31688">MSLPPSGQNQAFCAISALEAGFVDVPLAQIIDTSPPGETSRLPCLAFLLKHSSRQDTLLFDLGTRKDWESASAPASLALIKKWYGVDVPQDVIDSLRKGGLEPADVTHVCISHMHFDHVGDPRAFTNATIIAGAATRELLTPGYPADPTSFFHHDVLPESRTRYIAPDDAGTVAIGPFAKALDYYGDGSLYIVHTPGHLPGHLSLLARTSPDGAWAFIAGDAAHDWRLITGEAHIADGPHVGCLHTDKEAATGTMAQIRALAQEPRVRVLLSHDVPWYSKNKGGAAFWPGCLKSF</sequence>
<dbReference type="Gene3D" id="3.60.15.10">
    <property type="entry name" value="Ribonuclease Z/Hydroxyacylglutathione hydrolase-like"/>
    <property type="match status" value="1"/>
</dbReference>
<dbReference type="AlphaFoldDB" id="S8EM93"/>
<dbReference type="EMBL" id="KE504126">
    <property type="protein sequence ID" value="EPT04459.1"/>
    <property type="molecule type" value="Genomic_DNA"/>
</dbReference>
<keyword evidence="4" id="KW-0378">Hydrolase</keyword>
<dbReference type="Proteomes" id="UP000015241">
    <property type="component" value="Unassembled WGS sequence"/>
</dbReference>
<keyword evidence="3" id="KW-0479">Metal-binding</keyword>
<dbReference type="InterPro" id="IPR051013">
    <property type="entry name" value="MBL_superfamily_lactonases"/>
</dbReference>
<dbReference type="Pfam" id="PF00753">
    <property type="entry name" value="Lactamase_B"/>
    <property type="match status" value="1"/>
</dbReference>
<dbReference type="PANTHER" id="PTHR42978:SF2">
    <property type="entry name" value="102 KBASES UNSTABLE REGION: FROM 1 TO 119443"/>
    <property type="match status" value="1"/>
</dbReference>
<evidence type="ECO:0000313" key="8">
    <source>
        <dbReference type="Proteomes" id="UP000015241"/>
    </source>
</evidence>
<keyword evidence="5" id="KW-0862">Zinc</keyword>
<evidence type="ECO:0000259" key="6">
    <source>
        <dbReference type="SMART" id="SM00849"/>
    </source>
</evidence>
<dbReference type="GO" id="GO:0046872">
    <property type="term" value="F:metal ion binding"/>
    <property type="evidence" value="ECO:0007669"/>
    <property type="project" value="UniProtKB-KW"/>
</dbReference>
<organism evidence="7 8">
    <name type="scientific">Fomitopsis schrenkii</name>
    <name type="common">Brown rot fungus</name>
    <dbReference type="NCBI Taxonomy" id="2126942"/>
    <lineage>
        <taxon>Eukaryota</taxon>
        <taxon>Fungi</taxon>
        <taxon>Dikarya</taxon>
        <taxon>Basidiomycota</taxon>
        <taxon>Agaricomycotina</taxon>
        <taxon>Agaricomycetes</taxon>
        <taxon>Polyporales</taxon>
        <taxon>Fomitopsis</taxon>
    </lineage>
</organism>
<feature type="domain" description="Metallo-beta-lactamase" evidence="6">
    <location>
        <begin position="43"/>
        <end position="273"/>
    </location>
</feature>
<dbReference type="eggNOG" id="ENOG502S1A6">
    <property type="taxonomic scope" value="Eukaryota"/>
</dbReference>
<dbReference type="OrthoDB" id="10250730at2759"/>
<comment type="cofactor">
    <cofactor evidence="1">
        <name>Zn(2+)</name>
        <dbReference type="ChEBI" id="CHEBI:29105"/>
    </cofactor>
</comment>
<keyword evidence="8" id="KW-1185">Reference proteome</keyword>
<proteinExistence type="inferred from homology"/>
<evidence type="ECO:0000256" key="5">
    <source>
        <dbReference type="ARBA" id="ARBA00022833"/>
    </source>
</evidence>
<evidence type="ECO:0000256" key="1">
    <source>
        <dbReference type="ARBA" id="ARBA00001947"/>
    </source>
</evidence>
<evidence type="ECO:0000256" key="2">
    <source>
        <dbReference type="ARBA" id="ARBA00007749"/>
    </source>
</evidence>
<dbReference type="SUPFAM" id="SSF56281">
    <property type="entry name" value="Metallo-hydrolase/oxidoreductase"/>
    <property type="match status" value="1"/>
</dbReference>
<name>S8EM93_FOMSC</name>
<dbReference type="InterPro" id="IPR001279">
    <property type="entry name" value="Metallo-B-lactamas"/>
</dbReference>
<evidence type="ECO:0000256" key="4">
    <source>
        <dbReference type="ARBA" id="ARBA00022801"/>
    </source>
</evidence>
<protein>
    <recommendedName>
        <fullName evidence="6">Metallo-beta-lactamase domain-containing protein</fullName>
    </recommendedName>
</protein>
<dbReference type="CDD" id="cd07730">
    <property type="entry name" value="metallo-hydrolase-like_MBL-fold"/>
    <property type="match status" value="1"/>
</dbReference>
<evidence type="ECO:0000256" key="3">
    <source>
        <dbReference type="ARBA" id="ARBA00022723"/>
    </source>
</evidence>
<dbReference type="InParanoid" id="S8EM93"/>
<accession>S8EM93</accession>
<evidence type="ECO:0000313" key="7">
    <source>
        <dbReference type="EMBL" id="EPT04459.1"/>
    </source>
</evidence>
<dbReference type="PANTHER" id="PTHR42978">
    <property type="entry name" value="QUORUM-QUENCHING LACTONASE YTNP-RELATED-RELATED"/>
    <property type="match status" value="1"/>
</dbReference>
<reference evidence="7 8" key="1">
    <citation type="journal article" date="2012" name="Science">
        <title>The Paleozoic origin of enzymatic lignin decomposition reconstructed from 31 fungal genomes.</title>
        <authorList>
            <person name="Floudas D."/>
            <person name="Binder M."/>
            <person name="Riley R."/>
            <person name="Barry K."/>
            <person name="Blanchette R.A."/>
            <person name="Henrissat B."/>
            <person name="Martinez A.T."/>
            <person name="Otillar R."/>
            <person name="Spatafora J.W."/>
            <person name="Yadav J.S."/>
            <person name="Aerts A."/>
            <person name="Benoit I."/>
            <person name="Boyd A."/>
            <person name="Carlson A."/>
            <person name="Copeland A."/>
            <person name="Coutinho P.M."/>
            <person name="de Vries R.P."/>
            <person name="Ferreira P."/>
            <person name="Findley K."/>
            <person name="Foster B."/>
            <person name="Gaskell J."/>
            <person name="Glotzer D."/>
            <person name="Gorecki P."/>
            <person name="Heitman J."/>
            <person name="Hesse C."/>
            <person name="Hori C."/>
            <person name="Igarashi K."/>
            <person name="Jurgens J.A."/>
            <person name="Kallen N."/>
            <person name="Kersten P."/>
            <person name="Kohler A."/>
            <person name="Kuees U."/>
            <person name="Kumar T.K.A."/>
            <person name="Kuo A."/>
            <person name="LaButti K."/>
            <person name="Larrondo L.F."/>
            <person name="Lindquist E."/>
            <person name="Ling A."/>
            <person name="Lombard V."/>
            <person name="Lucas S."/>
            <person name="Lundell T."/>
            <person name="Martin R."/>
            <person name="McLaughlin D.J."/>
            <person name="Morgenstern I."/>
            <person name="Morin E."/>
            <person name="Murat C."/>
            <person name="Nagy L.G."/>
            <person name="Nolan M."/>
            <person name="Ohm R.A."/>
            <person name="Patyshakuliyeva A."/>
            <person name="Rokas A."/>
            <person name="Ruiz-Duenas F.J."/>
            <person name="Sabat G."/>
            <person name="Salamov A."/>
            <person name="Samejima M."/>
            <person name="Schmutz J."/>
            <person name="Slot J.C."/>
            <person name="St John F."/>
            <person name="Stenlid J."/>
            <person name="Sun H."/>
            <person name="Sun S."/>
            <person name="Syed K."/>
            <person name="Tsang A."/>
            <person name="Wiebenga A."/>
            <person name="Young D."/>
            <person name="Pisabarro A."/>
            <person name="Eastwood D.C."/>
            <person name="Martin F."/>
            <person name="Cullen D."/>
            <person name="Grigoriev I.V."/>
            <person name="Hibbett D.S."/>
        </authorList>
    </citation>
    <scope>NUCLEOTIDE SEQUENCE</scope>
    <source>
        <strain evidence="8">FP-58527</strain>
    </source>
</reference>
<comment type="similarity">
    <text evidence="2">Belongs to the metallo-beta-lactamase superfamily.</text>
</comment>
<gene>
    <name evidence="7" type="ORF">FOMPIDRAFT_1045739</name>
</gene>
<dbReference type="InterPro" id="IPR036866">
    <property type="entry name" value="RibonucZ/Hydroxyglut_hydro"/>
</dbReference>
<dbReference type="HOGENOM" id="CLU_030571_1_1_1"/>